<keyword evidence="1" id="KW-0472">Membrane</keyword>
<dbReference type="RefSeq" id="YP_009346078.1">
    <property type="nucleotide sequence ID" value="NC_033855.1"/>
</dbReference>
<keyword evidence="2" id="KW-0496">Mitochondrion</keyword>
<evidence type="ECO:0000313" key="2">
    <source>
        <dbReference type="EMBL" id="AMX74050.1"/>
    </source>
</evidence>
<evidence type="ECO:0000256" key="1">
    <source>
        <dbReference type="SAM" id="Phobius"/>
    </source>
</evidence>
<dbReference type="CTD" id="4541"/>
<dbReference type="GeneID" id="31079801"/>
<dbReference type="EMBL" id="KR907229">
    <property type="protein sequence ID" value="AMX74063.1"/>
    <property type="molecule type" value="Genomic_DNA"/>
</dbReference>
<feature type="transmembrane region" description="Helical" evidence="1">
    <location>
        <begin position="42"/>
        <end position="65"/>
    </location>
</feature>
<geneLocation type="mitochondrion" evidence="2"/>
<dbReference type="EMBL" id="KR907226">
    <property type="protein sequence ID" value="AMX74050.1"/>
    <property type="molecule type" value="Genomic_DNA"/>
</dbReference>
<gene>
    <name evidence="2" type="primary">ND6</name>
</gene>
<feature type="transmembrane region" description="Helical" evidence="1">
    <location>
        <begin position="113"/>
        <end position="133"/>
    </location>
</feature>
<keyword evidence="1" id="KW-0812">Transmembrane</keyword>
<evidence type="ECO:0000313" key="3">
    <source>
        <dbReference type="EMBL" id="AMX74063.1"/>
    </source>
</evidence>
<protein>
    <submittedName>
        <fullName evidence="2">NADH dehydrogenase subunit 6</fullName>
    </submittedName>
</protein>
<dbReference type="AlphaFoldDB" id="A0A1P8AG17"/>
<accession>A0A1P8AG17</accession>
<feature type="transmembrane region" description="Helical" evidence="1">
    <location>
        <begin position="7"/>
        <end position="36"/>
    </location>
</feature>
<reference evidence="2" key="1">
    <citation type="journal article" date="2019" name="Ticks Tick Borne Dis.">
        <title>Argasid and ixodid systematics: Implications for soft tick evolution and systematics, with a new argasid species list.</title>
        <authorList>
            <person name="Mans B.J."/>
            <person name="Featherston J."/>
            <person name="Kvas M."/>
            <person name="Pillay K.A."/>
            <person name="de Klerk D.G."/>
            <person name="Pienaar R."/>
            <person name="de Castro M.H."/>
            <person name="Schwan T.G."/>
            <person name="Lopez J.E."/>
            <person name="Teel P."/>
            <person name="Perez de Leon A.A."/>
            <person name="Sonenshine D.E."/>
            <person name="Egekwu N.I."/>
            <person name="Bakkes D.K."/>
            <person name="Heyne H."/>
            <person name="Kanduma E.G."/>
            <person name="Nyangiwe N."/>
            <person name="Bouattour A."/>
            <person name="Latif A.A."/>
        </authorList>
    </citation>
    <scope>NUCLEOTIDE SEQUENCE</scope>
    <source>
        <strain evidence="2">1</strain>
        <strain evidence="3">2</strain>
    </source>
</reference>
<sequence length="144" mass="16861">MKISLIISVLFIMATHPFSMLITLVMMTMLIASFIYMCMKSLWFSFILILLILGGMLVLFVYITSLAPNKKFKIKKWFIFFLFPIFLLEQKQPSFFPISAKNIFQFNFNHNSFLLIFITIYLLMTLLAVMKMINSSLAPLRLSF</sequence>
<proteinExistence type="predicted"/>
<keyword evidence="1" id="KW-1133">Transmembrane helix</keyword>
<organism evidence="2">
    <name type="scientific">Ogadenus brumpti</name>
    <dbReference type="NCBI Taxonomy" id="1827023"/>
    <lineage>
        <taxon>Eukaryota</taxon>
        <taxon>Metazoa</taxon>
        <taxon>Ecdysozoa</taxon>
        <taxon>Arthropoda</taxon>
        <taxon>Chelicerata</taxon>
        <taxon>Arachnida</taxon>
        <taxon>Acari</taxon>
        <taxon>Parasitiformes</taxon>
        <taxon>Ixodida</taxon>
        <taxon>Ixodoidea</taxon>
        <taxon>Argasidae</taxon>
        <taxon>Argasinae</taxon>
        <taxon>Ogadenus</taxon>
    </lineage>
</organism>
<name>A0A1P8AG17_9ACAR</name>